<evidence type="ECO:0000256" key="4">
    <source>
        <dbReference type="ARBA" id="ARBA00022970"/>
    </source>
</evidence>
<evidence type="ECO:0000256" key="2">
    <source>
        <dbReference type="ARBA" id="ARBA00022448"/>
    </source>
</evidence>
<feature type="transmembrane region" description="Helical" evidence="8">
    <location>
        <begin position="141"/>
        <end position="168"/>
    </location>
</feature>
<evidence type="ECO:0000256" key="3">
    <source>
        <dbReference type="ARBA" id="ARBA00022692"/>
    </source>
</evidence>
<dbReference type="EMBL" id="KL198016">
    <property type="protein sequence ID" value="KDQ21192.1"/>
    <property type="molecule type" value="Genomic_DNA"/>
</dbReference>
<feature type="transmembrane region" description="Helical" evidence="8">
    <location>
        <begin position="282"/>
        <end position="302"/>
    </location>
</feature>
<evidence type="ECO:0000256" key="6">
    <source>
        <dbReference type="ARBA" id="ARBA00023136"/>
    </source>
</evidence>
<feature type="region of interest" description="Disordered" evidence="7">
    <location>
        <begin position="333"/>
        <end position="359"/>
    </location>
</feature>
<organism evidence="10 11">
    <name type="scientific">Botryobasidium botryosum (strain FD-172 SS1)</name>
    <dbReference type="NCBI Taxonomy" id="930990"/>
    <lineage>
        <taxon>Eukaryota</taxon>
        <taxon>Fungi</taxon>
        <taxon>Dikarya</taxon>
        <taxon>Basidiomycota</taxon>
        <taxon>Agaricomycotina</taxon>
        <taxon>Agaricomycetes</taxon>
        <taxon>Cantharellales</taxon>
        <taxon>Botryobasidiaceae</taxon>
        <taxon>Botryobasidium</taxon>
    </lineage>
</organism>
<dbReference type="AlphaFoldDB" id="A0A067NAN3"/>
<evidence type="ECO:0000259" key="9">
    <source>
        <dbReference type="Pfam" id="PF00324"/>
    </source>
</evidence>
<dbReference type="PROSITE" id="PS00218">
    <property type="entry name" value="AMINO_ACID_PERMEASE_1"/>
    <property type="match status" value="1"/>
</dbReference>
<feature type="compositionally biased region" description="Basic and acidic residues" evidence="7">
    <location>
        <begin position="333"/>
        <end position="343"/>
    </location>
</feature>
<keyword evidence="3 8" id="KW-0812">Transmembrane</keyword>
<feature type="domain" description="Amino acid permease/ SLC12A" evidence="9">
    <location>
        <begin position="1"/>
        <end position="325"/>
    </location>
</feature>
<keyword evidence="5 8" id="KW-1133">Transmembrane helix</keyword>
<dbReference type="InterPro" id="IPR004841">
    <property type="entry name" value="AA-permease/SLC12A_dom"/>
</dbReference>
<keyword evidence="6 8" id="KW-0472">Membrane</keyword>
<dbReference type="STRING" id="930990.A0A067NAN3"/>
<evidence type="ECO:0000313" key="10">
    <source>
        <dbReference type="EMBL" id="KDQ21192.1"/>
    </source>
</evidence>
<feature type="transmembrane region" description="Helical" evidence="8">
    <location>
        <begin position="411"/>
        <end position="431"/>
    </location>
</feature>
<dbReference type="InterPro" id="IPR004840">
    <property type="entry name" value="Amino_acid_permease_CS"/>
</dbReference>
<evidence type="ECO:0000256" key="8">
    <source>
        <dbReference type="SAM" id="Phobius"/>
    </source>
</evidence>
<protein>
    <recommendedName>
        <fullName evidence="9">Amino acid permease/ SLC12A domain-containing protein</fullName>
    </recommendedName>
</protein>
<accession>A0A067NAN3</accession>
<feature type="domain" description="Amino acid permease/ SLC12A" evidence="9">
    <location>
        <begin position="412"/>
        <end position="465"/>
    </location>
</feature>
<feature type="compositionally biased region" description="Polar residues" evidence="7">
    <location>
        <begin position="346"/>
        <end position="359"/>
    </location>
</feature>
<evidence type="ECO:0000256" key="5">
    <source>
        <dbReference type="ARBA" id="ARBA00022989"/>
    </source>
</evidence>
<dbReference type="PANTHER" id="PTHR43341">
    <property type="entry name" value="AMINO ACID PERMEASE"/>
    <property type="match status" value="1"/>
</dbReference>
<feature type="transmembrane region" description="Helical" evidence="8">
    <location>
        <begin position="229"/>
        <end position="248"/>
    </location>
</feature>
<feature type="transmembrane region" description="Helical" evidence="8">
    <location>
        <begin position="550"/>
        <end position="572"/>
    </location>
</feature>
<feature type="transmembrane region" description="Helical" evidence="8">
    <location>
        <begin position="614"/>
        <end position="634"/>
    </location>
</feature>
<comment type="subcellular location">
    <subcellularLocation>
        <location evidence="1">Membrane</location>
        <topology evidence="1">Multi-pass membrane protein</topology>
    </subcellularLocation>
</comment>
<dbReference type="Gene3D" id="1.20.1740.10">
    <property type="entry name" value="Amino acid/polyamine transporter I"/>
    <property type="match status" value="1"/>
</dbReference>
<proteinExistence type="predicted"/>
<dbReference type="GO" id="GO:0015171">
    <property type="term" value="F:amino acid transmembrane transporter activity"/>
    <property type="evidence" value="ECO:0007669"/>
    <property type="project" value="TreeGrafter"/>
</dbReference>
<evidence type="ECO:0000313" key="11">
    <source>
        <dbReference type="Proteomes" id="UP000027195"/>
    </source>
</evidence>
<feature type="transmembrane region" description="Helical" evidence="8">
    <location>
        <begin position="29"/>
        <end position="52"/>
    </location>
</feature>
<dbReference type="Pfam" id="PF00324">
    <property type="entry name" value="AA_permease"/>
    <property type="match status" value="2"/>
</dbReference>
<dbReference type="InParanoid" id="A0A067NAN3"/>
<dbReference type="OrthoDB" id="3900342at2759"/>
<keyword evidence="2" id="KW-0813">Transport</keyword>
<sequence>MMSIGGAIGTGLFLGTAEALRRGGPVGVLLGYVLVGTVVYCVAVSLGEIVAYRPHIGGIIGITDEYVDPALSFAPGWLAWYHWAIVCPTEISAAVTLMDFYGLQSHNAVWVTIILFLSTAVNCLCTRVYGEIEFWFSSVKVVTVIVLVIFGLLADFGAAGQGVIGFRYWNHPGPFAQYMGIAGTEGRFLGFFQILMQAVFSYLGAEIPSIAAGEVIDPSRNIPQSLKRVWIRIFVLYVSTVAVMGLLLPYNDPALHIGSGNASASIFVIVMQRAGIKVLPQILNAAFLMSAWSAGTVDIYVASRYLWFLAYRNHAPLFFRRLYRSRPKPRLTQYDEKLSKPDAEASTDNGGHTDISNSHTMRTTMSSEIQEIVDHSSSEREIRGPKSDIEKGRCASPISESNVLEDPDEVVVPYVGVLASFAVGLLAYTSIGGNAKKAFSWLSSMTSTAALLSWVAMMYTYIRWYRGTMWAEAHRIHPIADDLRLGDPIDNLTTNHPIINDPANIIESMHNIPSDSKDLAMNQAKTISKSNYTPDLEVLSSLRHRGQPYLAMYALFMCTFILVCNGWATLFAGSAEGKFIIAQERNQNKTASFDGSLTGNLTLIEQEFPPQNDIAIFITTYLPIPIFLLLIFGYKLINQTPIVAYEDMRFEREPEPLPATDAPVPRSRCERVLDWLI</sequence>
<dbReference type="Proteomes" id="UP000027195">
    <property type="component" value="Unassembled WGS sequence"/>
</dbReference>
<dbReference type="HOGENOM" id="CLU_007946_12_1_1"/>
<name>A0A067NAN3_BOTB1</name>
<keyword evidence="11" id="KW-1185">Reference proteome</keyword>
<evidence type="ECO:0000256" key="1">
    <source>
        <dbReference type="ARBA" id="ARBA00004141"/>
    </source>
</evidence>
<keyword evidence="4" id="KW-0029">Amino-acid transport</keyword>
<evidence type="ECO:0000256" key="7">
    <source>
        <dbReference type="SAM" id="MobiDB-lite"/>
    </source>
</evidence>
<dbReference type="GO" id="GO:0016020">
    <property type="term" value="C:membrane"/>
    <property type="evidence" value="ECO:0007669"/>
    <property type="project" value="UniProtKB-SubCell"/>
</dbReference>
<feature type="transmembrane region" description="Helical" evidence="8">
    <location>
        <begin position="188"/>
        <end position="208"/>
    </location>
</feature>
<dbReference type="InterPro" id="IPR050524">
    <property type="entry name" value="APC_YAT"/>
</dbReference>
<gene>
    <name evidence="10" type="ORF">BOTBODRAFT_194963</name>
</gene>
<feature type="transmembrane region" description="Helical" evidence="8">
    <location>
        <begin position="438"/>
        <end position="462"/>
    </location>
</feature>
<dbReference type="PANTHER" id="PTHR43341:SF20">
    <property type="entry name" value="AAT FAMILY AMINO ACID TRANSPORTER"/>
    <property type="match status" value="1"/>
</dbReference>
<reference evidence="11" key="1">
    <citation type="journal article" date="2014" name="Proc. Natl. Acad. Sci. U.S.A.">
        <title>Extensive sampling of basidiomycete genomes demonstrates inadequacy of the white-rot/brown-rot paradigm for wood decay fungi.</title>
        <authorList>
            <person name="Riley R."/>
            <person name="Salamov A.A."/>
            <person name="Brown D.W."/>
            <person name="Nagy L.G."/>
            <person name="Floudas D."/>
            <person name="Held B.W."/>
            <person name="Levasseur A."/>
            <person name="Lombard V."/>
            <person name="Morin E."/>
            <person name="Otillar R."/>
            <person name="Lindquist E.A."/>
            <person name="Sun H."/>
            <person name="LaButti K.M."/>
            <person name="Schmutz J."/>
            <person name="Jabbour D."/>
            <person name="Luo H."/>
            <person name="Baker S.E."/>
            <person name="Pisabarro A.G."/>
            <person name="Walton J.D."/>
            <person name="Blanchette R.A."/>
            <person name="Henrissat B."/>
            <person name="Martin F."/>
            <person name="Cullen D."/>
            <person name="Hibbett D.S."/>
            <person name="Grigoriev I.V."/>
        </authorList>
    </citation>
    <scope>NUCLEOTIDE SEQUENCE [LARGE SCALE GENOMIC DNA]</scope>
    <source>
        <strain evidence="11">FD-172 SS1</strain>
    </source>
</reference>
<feature type="transmembrane region" description="Helical" evidence="8">
    <location>
        <begin position="108"/>
        <end position="129"/>
    </location>
</feature>